<dbReference type="InterPro" id="IPR002885">
    <property type="entry name" value="PPR_rpt"/>
</dbReference>
<evidence type="ECO:0000256" key="1">
    <source>
        <dbReference type="ARBA" id="ARBA00022737"/>
    </source>
</evidence>
<sequence length="460" mass="51863">MKRRHMPYLLSLLMKHIASREAIRQIHAQLIFNGIHSTGMSMTIWNYLFRHYSLGSSPKEAVLLFKNFQLLHLPIISFDSYSYSFLIKACTNLEQPTLGTQVHGLTVKAGFEHHIYVQTALVNMYSVCGCLVEAQQVFDEMPERNSVTWNALITGLTKWGQIGLACSLFDRMPSQNAVSWTGIIDGYSRLNQHKQALALFRTMVVDKAIKPTEVTILAIFPSIRNLGCLECCQLIHSYGEKSGFNECDIRVTNSLIDAYAKCGCIESAVKVFHGITCEKRNLVSWTSIISGFAMHGMGKYAADSFKRMEDECLMPNRVTFLSILNACSHGGLVEEGLEFFRKMLNECQVVPDIKHYGCLIDMLGREGRLEEAEMIALQIPTEIANVVIWRTLLGACSFHGNIQIAERVMRKILEMERRYGGDYVLLSNIYAGFCRFVDAEGVRRLMDESNASKVPGLSHV</sequence>
<dbReference type="PANTHER" id="PTHR47926:SF460">
    <property type="entry name" value="OS01G0815900 PROTEIN"/>
    <property type="match status" value="1"/>
</dbReference>
<dbReference type="Pfam" id="PF13812">
    <property type="entry name" value="PPR_3"/>
    <property type="match status" value="1"/>
</dbReference>
<evidence type="ECO:0008006" key="5">
    <source>
        <dbReference type="Google" id="ProtNLM"/>
    </source>
</evidence>
<dbReference type="InterPro" id="IPR011990">
    <property type="entry name" value="TPR-like_helical_dom_sf"/>
</dbReference>
<name>A0A4S4E9T9_CAMSN</name>
<dbReference type="Gene3D" id="1.25.40.10">
    <property type="entry name" value="Tetratricopeptide repeat domain"/>
    <property type="match status" value="3"/>
</dbReference>
<dbReference type="FunFam" id="1.25.40.10:FF:001213">
    <property type="entry name" value="Pentatricopeptide repeat-containing protein, mitochondrial"/>
    <property type="match status" value="1"/>
</dbReference>
<keyword evidence="4" id="KW-1185">Reference proteome</keyword>
<organism evidence="3 4">
    <name type="scientific">Camellia sinensis var. sinensis</name>
    <name type="common">China tea</name>
    <dbReference type="NCBI Taxonomy" id="542762"/>
    <lineage>
        <taxon>Eukaryota</taxon>
        <taxon>Viridiplantae</taxon>
        <taxon>Streptophyta</taxon>
        <taxon>Embryophyta</taxon>
        <taxon>Tracheophyta</taxon>
        <taxon>Spermatophyta</taxon>
        <taxon>Magnoliopsida</taxon>
        <taxon>eudicotyledons</taxon>
        <taxon>Gunneridae</taxon>
        <taxon>Pentapetalae</taxon>
        <taxon>asterids</taxon>
        <taxon>Ericales</taxon>
        <taxon>Theaceae</taxon>
        <taxon>Camellia</taxon>
    </lineage>
</organism>
<dbReference type="NCBIfam" id="TIGR00756">
    <property type="entry name" value="PPR"/>
    <property type="match status" value="4"/>
</dbReference>
<comment type="caution">
    <text evidence="3">The sequence shown here is derived from an EMBL/GenBank/DDBJ whole genome shotgun (WGS) entry which is preliminary data.</text>
</comment>
<dbReference type="PANTHER" id="PTHR47926">
    <property type="entry name" value="PENTATRICOPEPTIDE REPEAT-CONTAINING PROTEIN"/>
    <property type="match status" value="1"/>
</dbReference>
<feature type="repeat" description="PPR" evidence="2">
    <location>
        <begin position="281"/>
        <end position="315"/>
    </location>
</feature>
<evidence type="ECO:0000313" key="3">
    <source>
        <dbReference type="EMBL" id="THG12903.1"/>
    </source>
</evidence>
<protein>
    <recommendedName>
        <fullName evidence="5">Pentatricopeptide repeat-containing protein</fullName>
    </recommendedName>
</protein>
<dbReference type="InterPro" id="IPR046848">
    <property type="entry name" value="E_motif"/>
</dbReference>
<dbReference type="FunFam" id="1.25.40.10:FF:000934">
    <property type="entry name" value="Pentatricopeptide repeat-containing protein"/>
    <property type="match status" value="1"/>
</dbReference>
<dbReference type="GO" id="GO:0003723">
    <property type="term" value="F:RNA binding"/>
    <property type="evidence" value="ECO:0007669"/>
    <property type="project" value="InterPro"/>
</dbReference>
<gene>
    <name evidence="3" type="ORF">TEA_021381</name>
</gene>
<dbReference type="Pfam" id="PF20431">
    <property type="entry name" value="E_motif"/>
    <property type="match status" value="1"/>
</dbReference>
<proteinExistence type="predicted"/>
<dbReference type="PROSITE" id="PS51375">
    <property type="entry name" value="PPR"/>
    <property type="match status" value="3"/>
</dbReference>
<dbReference type="Pfam" id="PF01535">
    <property type="entry name" value="PPR"/>
    <property type="match status" value="5"/>
</dbReference>
<feature type="repeat" description="PPR" evidence="2">
    <location>
        <begin position="145"/>
        <end position="179"/>
    </location>
</feature>
<accession>A0A4S4E9T9</accession>
<dbReference type="Proteomes" id="UP000306102">
    <property type="component" value="Unassembled WGS sequence"/>
</dbReference>
<evidence type="ECO:0000256" key="2">
    <source>
        <dbReference type="PROSITE-ProRule" id="PRU00708"/>
    </source>
</evidence>
<keyword evidence="1" id="KW-0677">Repeat</keyword>
<evidence type="ECO:0000313" key="4">
    <source>
        <dbReference type="Proteomes" id="UP000306102"/>
    </source>
</evidence>
<dbReference type="GO" id="GO:0009451">
    <property type="term" value="P:RNA modification"/>
    <property type="evidence" value="ECO:0007669"/>
    <property type="project" value="InterPro"/>
</dbReference>
<reference evidence="3 4" key="1">
    <citation type="journal article" date="2018" name="Proc. Natl. Acad. Sci. U.S.A.">
        <title>Draft genome sequence of Camellia sinensis var. sinensis provides insights into the evolution of the tea genome and tea quality.</title>
        <authorList>
            <person name="Wei C."/>
            <person name="Yang H."/>
            <person name="Wang S."/>
            <person name="Zhao J."/>
            <person name="Liu C."/>
            <person name="Gao L."/>
            <person name="Xia E."/>
            <person name="Lu Y."/>
            <person name="Tai Y."/>
            <person name="She G."/>
            <person name="Sun J."/>
            <person name="Cao H."/>
            <person name="Tong W."/>
            <person name="Gao Q."/>
            <person name="Li Y."/>
            <person name="Deng W."/>
            <person name="Jiang X."/>
            <person name="Wang W."/>
            <person name="Chen Q."/>
            <person name="Zhang S."/>
            <person name="Li H."/>
            <person name="Wu J."/>
            <person name="Wang P."/>
            <person name="Li P."/>
            <person name="Shi C."/>
            <person name="Zheng F."/>
            <person name="Jian J."/>
            <person name="Huang B."/>
            <person name="Shan D."/>
            <person name="Shi M."/>
            <person name="Fang C."/>
            <person name="Yue Y."/>
            <person name="Li F."/>
            <person name="Li D."/>
            <person name="Wei S."/>
            <person name="Han B."/>
            <person name="Jiang C."/>
            <person name="Yin Y."/>
            <person name="Xia T."/>
            <person name="Zhang Z."/>
            <person name="Bennetzen J.L."/>
            <person name="Zhao S."/>
            <person name="Wan X."/>
        </authorList>
    </citation>
    <scope>NUCLEOTIDE SEQUENCE [LARGE SCALE GENOMIC DNA]</scope>
    <source>
        <strain evidence="4">cv. Shuchazao</strain>
        <tissue evidence="3">Leaf</tissue>
    </source>
</reference>
<feature type="repeat" description="PPR" evidence="2">
    <location>
        <begin position="316"/>
        <end position="346"/>
    </location>
</feature>
<dbReference type="AlphaFoldDB" id="A0A4S4E9T9"/>
<dbReference type="EMBL" id="SDRB02006216">
    <property type="protein sequence ID" value="THG12903.1"/>
    <property type="molecule type" value="Genomic_DNA"/>
</dbReference>
<dbReference type="InterPro" id="IPR046960">
    <property type="entry name" value="PPR_At4g14850-like_plant"/>
</dbReference>